<protein>
    <submittedName>
        <fullName evidence="1">Uncharacterized protein</fullName>
    </submittedName>
</protein>
<evidence type="ECO:0000313" key="1">
    <source>
        <dbReference type="EMBL" id="KIK23588.1"/>
    </source>
</evidence>
<proteinExistence type="predicted"/>
<dbReference type="AlphaFoldDB" id="A0A0C9ZVB1"/>
<reference evidence="2" key="2">
    <citation type="submission" date="2015-01" db="EMBL/GenBank/DDBJ databases">
        <title>Evolutionary Origins and Diversification of the Mycorrhizal Mutualists.</title>
        <authorList>
            <consortium name="DOE Joint Genome Institute"/>
            <consortium name="Mycorrhizal Genomics Consortium"/>
            <person name="Kohler A."/>
            <person name="Kuo A."/>
            <person name="Nagy L.G."/>
            <person name="Floudas D."/>
            <person name="Copeland A."/>
            <person name="Barry K.W."/>
            <person name="Cichocki N."/>
            <person name="Veneault-Fourrey C."/>
            <person name="LaButti K."/>
            <person name="Lindquist E.A."/>
            <person name="Lipzen A."/>
            <person name="Lundell T."/>
            <person name="Morin E."/>
            <person name="Murat C."/>
            <person name="Riley R."/>
            <person name="Ohm R."/>
            <person name="Sun H."/>
            <person name="Tunlid A."/>
            <person name="Henrissat B."/>
            <person name="Grigoriev I.V."/>
            <person name="Hibbett D.S."/>
            <person name="Martin F."/>
        </authorList>
    </citation>
    <scope>NUCLEOTIDE SEQUENCE [LARGE SCALE GENOMIC DNA]</scope>
    <source>
        <strain evidence="2">441</strain>
    </source>
</reference>
<keyword evidence="2" id="KW-1185">Reference proteome</keyword>
<organism evidence="1 2">
    <name type="scientific">Pisolithus microcarpus 441</name>
    <dbReference type="NCBI Taxonomy" id="765257"/>
    <lineage>
        <taxon>Eukaryota</taxon>
        <taxon>Fungi</taxon>
        <taxon>Dikarya</taxon>
        <taxon>Basidiomycota</taxon>
        <taxon>Agaricomycotina</taxon>
        <taxon>Agaricomycetes</taxon>
        <taxon>Agaricomycetidae</taxon>
        <taxon>Boletales</taxon>
        <taxon>Sclerodermatineae</taxon>
        <taxon>Pisolithaceae</taxon>
        <taxon>Pisolithus</taxon>
    </lineage>
</organism>
<dbReference type="Proteomes" id="UP000054018">
    <property type="component" value="Unassembled WGS sequence"/>
</dbReference>
<sequence length="67" mass="7198">MECHAVCHVLLYVHGRQFHTFSQLAGLTKHILTASKDLPGRPPSLLSWFLGVSARCGAGVQGGVLEV</sequence>
<reference evidence="1 2" key="1">
    <citation type="submission" date="2014-04" db="EMBL/GenBank/DDBJ databases">
        <authorList>
            <consortium name="DOE Joint Genome Institute"/>
            <person name="Kuo A."/>
            <person name="Kohler A."/>
            <person name="Costa M.D."/>
            <person name="Nagy L.G."/>
            <person name="Floudas D."/>
            <person name="Copeland A."/>
            <person name="Barry K.W."/>
            <person name="Cichocki N."/>
            <person name="Veneault-Fourrey C."/>
            <person name="LaButti K."/>
            <person name="Lindquist E.A."/>
            <person name="Lipzen A."/>
            <person name="Lundell T."/>
            <person name="Morin E."/>
            <person name="Murat C."/>
            <person name="Sun H."/>
            <person name="Tunlid A."/>
            <person name="Henrissat B."/>
            <person name="Grigoriev I.V."/>
            <person name="Hibbett D.S."/>
            <person name="Martin F."/>
            <person name="Nordberg H.P."/>
            <person name="Cantor M.N."/>
            <person name="Hua S.X."/>
        </authorList>
    </citation>
    <scope>NUCLEOTIDE SEQUENCE [LARGE SCALE GENOMIC DNA]</scope>
    <source>
        <strain evidence="1 2">441</strain>
    </source>
</reference>
<name>A0A0C9ZVB1_9AGAM</name>
<dbReference type="HOGENOM" id="CLU_2813378_0_0_1"/>
<dbReference type="EMBL" id="KN833724">
    <property type="protein sequence ID" value="KIK23588.1"/>
    <property type="molecule type" value="Genomic_DNA"/>
</dbReference>
<evidence type="ECO:0000313" key="2">
    <source>
        <dbReference type="Proteomes" id="UP000054018"/>
    </source>
</evidence>
<gene>
    <name evidence="1" type="ORF">PISMIDRAFT_679018</name>
</gene>
<accession>A0A0C9ZVB1</accession>